<evidence type="ECO:0000313" key="3">
    <source>
        <dbReference type="Proteomes" id="UP000093000"/>
    </source>
</evidence>
<keyword evidence="1" id="KW-0472">Membrane</keyword>
<sequence>MATAVKNLVVFGDFNPDHPNWSEYLALGWNASLYSFAFSGSVCDHNLYGSTSDIPSLKDQLEAYYTLRLNLKPEETVYAFWIGTQDVLDMGRHVGKANCEITQAIIKRTHLMIGQHEIDVKKVTDCIVQQLKAALKVFLSDRFLVFNIPPIEYMPLKSTSALNQSQAAVEINRGLERDVANLNKHHYALKMDYMDIHSLVHDIVADPALFQLTEPPYLDRCSGQKQCGSGEHDGLRWDKTQFTLGFHQKVAEGILEAESYMPKIELTEEWMEQLNDPQSRFHSKKYKVRPAKGIVDEQARLYDMEKSSPIQPQQPPLEDEPEMVAAKSHVHLIGLLALLLVFVGIVWVKSSCLLSFFSRMRNNDRGKFTPVRNEEV</sequence>
<gene>
    <name evidence="2" type="ORF">A0J61_07985</name>
</gene>
<keyword evidence="1" id="KW-0812">Transmembrane</keyword>
<reference evidence="2 3" key="1">
    <citation type="submission" date="2016-03" db="EMBL/GenBank/DDBJ databases">
        <title>Choanephora cucurbitarum.</title>
        <authorList>
            <person name="Min B."/>
            <person name="Park H."/>
            <person name="Park J.-H."/>
            <person name="Shin H.-D."/>
            <person name="Choi I.-G."/>
        </authorList>
    </citation>
    <scope>NUCLEOTIDE SEQUENCE [LARGE SCALE GENOMIC DNA]</scope>
    <source>
        <strain evidence="2 3">KUS-F28377</strain>
    </source>
</reference>
<accession>A0A1C7N4L5</accession>
<keyword evidence="3" id="KW-1185">Reference proteome</keyword>
<dbReference type="InParanoid" id="A0A1C7N4L5"/>
<organism evidence="2 3">
    <name type="scientific">Choanephora cucurbitarum</name>
    <dbReference type="NCBI Taxonomy" id="101091"/>
    <lineage>
        <taxon>Eukaryota</taxon>
        <taxon>Fungi</taxon>
        <taxon>Fungi incertae sedis</taxon>
        <taxon>Mucoromycota</taxon>
        <taxon>Mucoromycotina</taxon>
        <taxon>Mucoromycetes</taxon>
        <taxon>Mucorales</taxon>
        <taxon>Mucorineae</taxon>
        <taxon>Choanephoraceae</taxon>
        <taxon>Choanephoroideae</taxon>
        <taxon>Choanephora</taxon>
    </lineage>
</organism>
<protein>
    <submittedName>
        <fullName evidence="2">Uncharacterized protein</fullName>
    </submittedName>
</protein>
<dbReference type="InterPro" id="IPR036514">
    <property type="entry name" value="SGNH_hydro_sf"/>
</dbReference>
<dbReference type="Proteomes" id="UP000093000">
    <property type="component" value="Unassembled WGS sequence"/>
</dbReference>
<keyword evidence="1" id="KW-1133">Transmembrane helix</keyword>
<evidence type="ECO:0000256" key="1">
    <source>
        <dbReference type="SAM" id="Phobius"/>
    </source>
</evidence>
<comment type="caution">
    <text evidence="2">The sequence shown here is derived from an EMBL/GenBank/DDBJ whole genome shotgun (WGS) entry which is preliminary data.</text>
</comment>
<dbReference type="AlphaFoldDB" id="A0A1C7N4L5"/>
<dbReference type="Gene3D" id="3.40.50.1110">
    <property type="entry name" value="SGNH hydrolase"/>
    <property type="match status" value="1"/>
</dbReference>
<evidence type="ECO:0000313" key="2">
    <source>
        <dbReference type="EMBL" id="OBZ83967.1"/>
    </source>
</evidence>
<name>A0A1C7N4L5_9FUNG</name>
<proteinExistence type="predicted"/>
<feature type="transmembrane region" description="Helical" evidence="1">
    <location>
        <begin position="332"/>
        <end position="357"/>
    </location>
</feature>
<dbReference type="EMBL" id="LUGH01000577">
    <property type="protein sequence ID" value="OBZ83967.1"/>
    <property type="molecule type" value="Genomic_DNA"/>
</dbReference>
<dbReference type="STRING" id="101091.A0A1C7N4L5"/>
<dbReference type="OrthoDB" id="1600564at2759"/>